<feature type="domain" description="DUF4190" evidence="3">
    <location>
        <begin position="33"/>
        <end position="87"/>
    </location>
</feature>
<keyword evidence="2" id="KW-0472">Membrane</keyword>
<evidence type="ECO:0000313" key="6">
    <source>
        <dbReference type="Proteomes" id="UP001183535"/>
    </source>
</evidence>
<evidence type="ECO:0000256" key="2">
    <source>
        <dbReference type="SAM" id="Phobius"/>
    </source>
</evidence>
<dbReference type="RefSeq" id="WP_256089846.1">
    <property type="nucleotide sequence ID" value="NZ_JAVRES010000002.1"/>
</dbReference>
<dbReference type="EMBL" id="JAVRES010000002">
    <property type="protein sequence ID" value="MDT0434475.1"/>
    <property type="molecule type" value="Genomic_DNA"/>
</dbReference>
<evidence type="ECO:0000313" key="5">
    <source>
        <dbReference type="EMBL" id="MDT0434475.1"/>
    </source>
</evidence>
<keyword evidence="2" id="KW-1133">Transmembrane helix</keyword>
<accession>A0ABD5EJJ9</accession>
<feature type="domain" description="Septum formation-related" evidence="4">
    <location>
        <begin position="116"/>
        <end position="212"/>
    </location>
</feature>
<dbReference type="Pfam" id="PF13828">
    <property type="entry name" value="DUF4190"/>
    <property type="match status" value="1"/>
</dbReference>
<sequence length="374" mass="39229">MYPPPPGGGPYGYQTWGQGYSPYNRPTPVNGAAIASLVLGILCCVPGAGLLLGLVALGQIRRSGDRGKGMAVAGSVLSSIGIVLWALMLATGGLTGIRDGIEAAVGEDGTAYALTVGECFDAPDGSLEGYAYHIDDVPCDGEHDGEVFAAFTVTGHDSYPGDDEVATIADTRCYQLRYGYAMDVWAVPADVDVYYLTPTGSSWELGDHEVTCLFGNTDEGAGLTGSLRNDESLLDVDQYAYLAAVNLENKVLDEEPMESADDDFEANRAWAGRMSGTLLKEVGQLRGHTWPEAARKPVAEIADEVATLQKEWAKAARAEDADAFYVHYDRITELSAPDRSVTARKALGLATTPPADGSDGSGGASGGGDSGLEV</sequence>
<organism evidence="5 6">
    <name type="scientific">Streptomyces doudnae</name>
    <dbReference type="NCBI Taxonomy" id="3075536"/>
    <lineage>
        <taxon>Bacteria</taxon>
        <taxon>Bacillati</taxon>
        <taxon>Actinomycetota</taxon>
        <taxon>Actinomycetes</taxon>
        <taxon>Kitasatosporales</taxon>
        <taxon>Streptomycetaceae</taxon>
        <taxon>Streptomyces</taxon>
    </lineage>
</organism>
<dbReference type="Pfam" id="PF13845">
    <property type="entry name" value="Septum_form"/>
    <property type="match status" value="1"/>
</dbReference>
<comment type="caution">
    <text evidence="5">The sequence shown here is derived from an EMBL/GenBank/DDBJ whole genome shotgun (WGS) entry which is preliminary data.</text>
</comment>
<feature type="transmembrane region" description="Helical" evidence="2">
    <location>
        <begin position="32"/>
        <end position="57"/>
    </location>
</feature>
<dbReference type="InterPro" id="IPR026004">
    <property type="entry name" value="Septum_form"/>
</dbReference>
<dbReference type="Proteomes" id="UP001183535">
    <property type="component" value="Unassembled WGS sequence"/>
</dbReference>
<evidence type="ECO:0000259" key="4">
    <source>
        <dbReference type="Pfam" id="PF13845"/>
    </source>
</evidence>
<dbReference type="AlphaFoldDB" id="A0ABD5EJJ9"/>
<evidence type="ECO:0000256" key="1">
    <source>
        <dbReference type="SAM" id="MobiDB-lite"/>
    </source>
</evidence>
<evidence type="ECO:0000259" key="3">
    <source>
        <dbReference type="Pfam" id="PF13828"/>
    </source>
</evidence>
<feature type="region of interest" description="Disordered" evidence="1">
    <location>
        <begin position="345"/>
        <end position="374"/>
    </location>
</feature>
<name>A0ABD5EJJ9_9ACTN</name>
<gene>
    <name evidence="5" type="ORF">RM877_07235</name>
</gene>
<keyword evidence="6" id="KW-1185">Reference proteome</keyword>
<dbReference type="InterPro" id="IPR025241">
    <property type="entry name" value="DUF4190"/>
</dbReference>
<feature type="transmembrane region" description="Helical" evidence="2">
    <location>
        <begin position="69"/>
        <end position="88"/>
    </location>
</feature>
<protein>
    <submittedName>
        <fullName evidence="5">DUF4190 domain-containing protein</fullName>
    </submittedName>
</protein>
<keyword evidence="2" id="KW-0812">Transmembrane</keyword>
<reference evidence="6" key="1">
    <citation type="submission" date="2023-07" db="EMBL/GenBank/DDBJ databases">
        <title>30 novel species of actinomycetes from the DSMZ collection.</title>
        <authorList>
            <person name="Nouioui I."/>
        </authorList>
    </citation>
    <scope>NUCLEOTIDE SEQUENCE [LARGE SCALE GENOMIC DNA]</scope>
    <source>
        <strain evidence="6">DSM 41981</strain>
    </source>
</reference>
<proteinExistence type="predicted"/>
<feature type="compositionally biased region" description="Gly residues" evidence="1">
    <location>
        <begin position="359"/>
        <end position="374"/>
    </location>
</feature>